<reference evidence="2" key="1">
    <citation type="submission" date="2016-02" db="EMBL/GenBank/DDBJ databases">
        <authorList>
            <person name="Schultz-Johansen M."/>
            <person name="Glaring M.A."/>
            <person name="Bech P.K."/>
            <person name="Stougaard P."/>
        </authorList>
    </citation>
    <scope>NUCLEOTIDE SEQUENCE [LARGE SCALE GENOMIC DNA]</scope>
    <source>
        <strain evidence="2">S66</strain>
    </source>
</reference>
<dbReference type="Proteomes" id="UP000070299">
    <property type="component" value="Unassembled WGS sequence"/>
</dbReference>
<gene>
    <name evidence="1" type="ORF">AX660_05965</name>
</gene>
<dbReference type="GO" id="GO:0019674">
    <property type="term" value="P:NAD+ metabolic process"/>
    <property type="evidence" value="ECO:0007669"/>
    <property type="project" value="InterPro"/>
</dbReference>
<dbReference type="SUPFAM" id="SSF111331">
    <property type="entry name" value="NAD kinase/diacylglycerol kinase-like"/>
    <property type="match status" value="1"/>
</dbReference>
<dbReference type="InterPro" id="IPR017438">
    <property type="entry name" value="ATP-NAD_kinase_N"/>
</dbReference>
<evidence type="ECO:0000313" key="1">
    <source>
        <dbReference type="EMBL" id="KXI29598.1"/>
    </source>
</evidence>
<organism evidence="1 2">
    <name type="scientific">Paraglaciecola hydrolytica</name>
    <dbReference type="NCBI Taxonomy" id="1799789"/>
    <lineage>
        <taxon>Bacteria</taxon>
        <taxon>Pseudomonadati</taxon>
        <taxon>Pseudomonadota</taxon>
        <taxon>Gammaproteobacteria</taxon>
        <taxon>Alteromonadales</taxon>
        <taxon>Alteromonadaceae</taxon>
        <taxon>Paraglaciecola</taxon>
    </lineage>
</organism>
<dbReference type="EMBL" id="LSNE01000003">
    <property type="protein sequence ID" value="KXI29598.1"/>
    <property type="molecule type" value="Genomic_DNA"/>
</dbReference>
<accession>A0A136A2X5</accession>
<dbReference type="GO" id="GO:0003951">
    <property type="term" value="F:NAD+ kinase activity"/>
    <property type="evidence" value="ECO:0007669"/>
    <property type="project" value="InterPro"/>
</dbReference>
<comment type="caution">
    <text evidence="1">The sequence shown here is derived from an EMBL/GenBank/DDBJ whole genome shotgun (WGS) entry which is preliminary data.</text>
</comment>
<dbReference type="InterPro" id="IPR016064">
    <property type="entry name" value="NAD/diacylglycerol_kinase_sf"/>
</dbReference>
<sequence>MLQERKLILVTRKTRLQELKEKYCTLGQAKFYIEHLGERFDDYVTEDTLYSEAVKTVLAQLKQAGRVQLLERSMLATYLFSHDDVVIVLGQDGLVANTLKYLKGQPLIAINPIPDLFDGVLLPFCVADISDVLRTVLNNNMGIKHVSMAQVTTNLGDSLLAVNDVFIGPKSHTSARYEICIGENKEQQSSSGVIVSTGLGSTGWFKSILAGASGIAQRPLHKQLSKGLAWDSSDLYYTVREPFPSAVTQTNLVFGKISNQMTLKLTSKMAENGVIFSDGMENDPIQFNAGTTATICLCKTQGRLVV</sequence>
<dbReference type="PANTHER" id="PTHR13158">
    <property type="match status" value="1"/>
</dbReference>
<evidence type="ECO:0000313" key="2">
    <source>
        <dbReference type="Proteomes" id="UP000070299"/>
    </source>
</evidence>
<name>A0A136A2X5_9ALTE</name>
<dbReference type="RefSeq" id="WP_068372353.1">
    <property type="nucleotide sequence ID" value="NZ_LSNE01000003.1"/>
</dbReference>
<keyword evidence="2" id="KW-1185">Reference proteome</keyword>
<keyword evidence="1" id="KW-0808">Transferase</keyword>
<dbReference type="Gene3D" id="2.60.200.30">
    <property type="entry name" value="Probable inorganic polyphosphate/atp-NAD kinase, domain 2"/>
    <property type="match status" value="1"/>
</dbReference>
<dbReference type="STRING" id="1799789.AX660_05965"/>
<dbReference type="Gene3D" id="3.40.50.10330">
    <property type="entry name" value="Probable inorganic polyphosphate/atp-NAD kinase, domain 1"/>
    <property type="match status" value="1"/>
</dbReference>
<protein>
    <submittedName>
        <fullName evidence="1">Sugar kinase</fullName>
    </submittedName>
</protein>
<dbReference type="PANTHER" id="PTHR13158:SF4">
    <property type="entry name" value="NAD(+) KINASE"/>
    <property type="match status" value="1"/>
</dbReference>
<dbReference type="OrthoDB" id="1889537at2"/>
<dbReference type="InterPro" id="IPR017437">
    <property type="entry name" value="ATP-NAD_kinase_PpnK-typ_C"/>
</dbReference>
<proteinExistence type="predicted"/>
<keyword evidence="1" id="KW-0418">Kinase</keyword>
<dbReference type="AlphaFoldDB" id="A0A136A2X5"/>